<protein>
    <submittedName>
        <fullName evidence="1">DUF4358 domain-containing protein</fullName>
    </submittedName>
</protein>
<dbReference type="Proteomes" id="UP001056429">
    <property type="component" value="Unassembled WGS sequence"/>
</dbReference>
<dbReference type="PROSITE" id="PS51257">
    <property type="entry name" value="PROKAR_LIPOPROTEIN"/>
    <property type="match status" value="1"/>
</dbReference>
<keyword evidence="2" id="KW-1185">Reference proteome</keyword>
<accession>A0A9J6NW70</accession>
<reference evidence="1" key="2">
    <citation type="submission" date="2021-04" db="EMBL/GenBank/DDBJ databases">
        <authorList>
            <person name="Dong X."/>
        </authorList>
    </citation>
    <scope>NUCLEOTIDE SEQUENCE</scope>
    <source>
        <strain evidence="1">ZWT</strain>
    </source>
</reference>
<dbReference type="InterPro" id="IPR025648">
    <property type="entry name" value="DUF4358"/>
</dbReference>
<comment type="caution">
    <text evidence="1">The sequence shown here is derived from an EMBL/GenBank/DDBJ whole genome shotgun (WGS) entry which is preliminary data.</text>
</comment>
<gene>
    <name evidence="1" type="ORF">KDK92_03250</name>
</gene>
<sequence length="165" mass="18542">MKRILSLAIAFLCVFSLVGCGKEEAKVPNVPVKDIVTAIEGEFDLEGLMELDLTSEEMDELSKSMIEGYGINPEDVEEGIIKCAMINLDARELVILKAKDESKIPDLTAALEKRVETQLQAFENYVVKNYEMVENHLLKTKGNYIILAISEDVEKIDEIFENTLK</sequence>
<organism evidence="1 2">
    <name type="scientific">Oceanirhabdus seepicola</name>
    <dbReference type="NCBI Taxonomy" id="2828781"/>
    <lineage>
        <taxon>Bacteria</taxon>
        <taxon>Bacillati</taxon>
        <taxon>Bacillota</taxon>
        <taxon>Clostridia</taxon>
        <taxon>Eubacteriales</taxon>
        <taxon>Clostridiaceae</taxon>
        <taxon>Oceanirhabdus</taxon>
    </lineage>
</organism>
<evidence type="ECO:0000313" key="1">
    <source>
        <dbReference type="EMBL" id="MCM1988743.1"/>
    </source>
</evidence>
<reference evidence="1" key="1">
    <citation type="journal article" date="2021" name="mSystems">
        <title>Bacteria and Archaea Synergistically Convert Glycine Betaine to Biogenic Methane in the Formosa Cold Seep of the South China Sea.</title>
        <authorList>
            <person name="Li L."/>
            <person name="Zhang W."/>
            <person name="Zhang S."/>
            <person name="Song L."/>
            <person name="Sun Q."/>
            <person name="Zhang H."/>
            <person name="Xiang H."/>
            <person name="Dong X."/>
        </authorList>
    </citation>
    <scope>NUCLEOTIDE SEQUENCE</scope>
    <source>
        <strain evidence="1">ZWT</strain>
    </source>
</reference>
<dbReference type="EMBL" id="JAGSOJ010000001">
    <property type="protein sequence ID" value="MCM1988743.1"/>
    <property type="molecule type" value="Genomic_DNA"/>
</dbReference>
<name>A0A9J6NW70_9CLOT</name>
<dbReference type="Pfam" id="PF14270">
    <property type="entry name" value="DUF4358"/>
    <property type="match status" value="1"/>
</dbReference>
<proteinExistence type="predicted"/>
<evidence type="ECO:0000313" key="2">
    <source>
        <dbReference type="Proteomes" id="UP001056429"/>
    </source>
</evidence>
<dbReference type="AlphaFoldDB" id="A0A9J6NW70"/>
<dbReference type="RefSeq" id="WP_250857612.1">
    <property type="nucleotide sequence ID" value="NZ_JAGSOJ010000001.1"/>
</dbReference>